<gene>
    <name evidence="6" type="ORF">ENR59_06340</name>
</gene>
<dbReference type="PROSITE" id="PS51257">
    <property type="entry name" value="PROKAR_LIPOPROTEIN"/>
    <property type="match status" value="1"/>
</dbReference>
<comment type="similarity">
    <text evidence="1">Belongs to the leucine-binding protein family.</text>
</comment>
<dbReference type="PRINTS" id="PR00337">
    <property type="entry name" value="LEUILEVALBP"/>
</dbReference>
<evidence type="ECO:0000256" key="3">
    <source>
        <dbReference type="ARBA" id="ARBA00022729"/>
    </source>
</evidence>
<dbReference type="GO" id="GO:0006865">
    <property type="term" value="P:amino acid transport"/>
    <property type="evidence" value="ECO:0007669"/>
    <property type="project" value="UniProtKB-KW"/>
</dbReference>
<evidence type="ECO:0000256" key="2">
    <source>
        <dbReference type="ARBA" id="ARBA00022448"/>
    </source>
</evidence>
<dbReference type="InterPro" id="IPR028082">
    <property type="entry name" value="Peripla_BP_I"/>
</dbReference>
<evidence type="ECO:0000256" key="4">
    <source>
        <dbReference type="ARBA" id="ARBA00022970"/>
    </source>
</evidence>
<dbReference type="PANTHER" id="PTHR47235">
    <property type="entry name" value="BLR6548 PROTEIN"/>
    <property type="match status" value="1"/>
</dbReference>
<sequence>MRRPHALALCLAAVVLLAGCQSPPPREAIGNRKGVTPGEVRIGASMPLSGHAAHLGQETLRGASVYLHKVNAEGGVHGRRLSLITRDDGYDPPRCVANTQQLIVEDEVFALSCYVGTPTTTKILPMLEEAKIPMVGAFTGANDLRDPFQRFVVNVRPSYYQETAAAVDHFVNDLGLFNVAVFYQYDAYGFDGLKGTEFALRSYGLTPVARGSYARGTLDVEEGLARILESDAEAVVIIGTSSPSAKFIKMAREVNPKLVFYAVSFVGAEEVARMLGQEEKAQFLVSQVMPPPDLPETRGLLWGVQEYTELLKRFAPGHPPTAVGLEGFINAKVLVEGLRRAGPDLTREGFLHAIESIRDFSLGLANTLTYAPDDHRGLQRVYFTRLERGRFVLVTDWTKPFAPTSCP</sequence>
<evidence type="ECO:0000259" key="5">
    <source>
        <dbReference type="Pfam" id="PF13458"/>
    </source>
</evidence>
<organism evidence="6">
    <name type="scientific">Fundidesulfovibrio putealis</name>
    <dbReference type="NCBI Taxonomy" id="270496"/>
    <lineage>
        <taxon>Bacteria</taxon>
        <taxon>Pseudomonadati</taxon>
        <taxon>Thermodesulfobacteriota</taxon>
        <taxon>Desulfovibrionia</taxon>
        <taxon>Desulfovibrionales</taxon>
        <taxon>Desulfovibrionaceae</taxon>
        <taxon>Fundidesulfovibrio</taxon>
    </lineage>
</organism>
<dbReference type="InterPro" id="IPR028081">
    <property type="entry name" value="Leu-bd"/>
</dbReference>
<keyword evidence="4" id="KW-0029">Amino-acid transport</keyword>
<dbReference type="PANTHER" id="PTHR47235:SF1">
    <property type="entry name" value="BLR6548 PROTEIN"/>
    <property type="match status" value="1"/>
</dbReference>
<keyword evidence="3" id="KW-0732">Signal</keyword>
<feature type="domain" description="Leucine-binding protein" evidence="5">
    <location>
        <begin position="39"/>
        <end position="388"/>
    </location>
</feature>
<protein>
    <recommendedName>
        <fullName evidence="5">Leucine-binding protein domain-containing protein</fullName>
    </recommendedName>
</protein>
<dbReference type="SUPFAM" id="SSF53822">
    <property type="entry name" value="Periplasmic binding protein-like I"/>
    <property type="match status" value="1"/>
</dbReference>
<dbReference type="Pfam" id="PF13458">
    <property type="entry name" value="Peripla_BP_6"/>
    <property type="match status" value="1"/>
</dbReference>
<dbReference type="EMBL" id="DSRP01000439">
    <property type="protein sequence ID" value="HGG92556.1"/>
    <property type="molecule type" value="Genomic_DNA"/>
</dbReference>
<keyword evidence="2" id="KW-0813">Transport</keyword>
<dbReference type="CDD" id="cd19978">
    <property type="entry name" value="PBP1_ABC_ligand_binding-like"/>
    <property type="match status" value="1"/>
</dbReference>
<dbReference type="Gene3D" id="3.40.50.2300">
    <property type="match status" value="2"/>
</dbReference>
<evidence type="ECO:0000313" key="6">
    <source>
        <dbReference type="EMBL" id="HGG92556.1"/>
    </source>
</evidence>
<proteinExistence type="inferred from homology"/>
<accession>A0A7C4EMH7</accession>
<reference evidence="6" key="1">
    <citation type="journal article" date="2020" name="mSystems">
        <title>Genome- and Community-Level Interaction Insights into Carbon Utilization and Element Cycling Functions of Hydrothermarchaeota in Hydrothermal Sediment.</title>
        <authorList>
            <person name="Zhou Z."/>
            <person name="Liu Y."/>
            <person name="Xu W."/>
            <person name="Pan J."/>
            <person name="Luo Z.H."/>
            <person name="Li M."/>
        </authorList>
    </citation>
    <scope>NUCLEOTIDE SEQUENCE [LARGE SCALE GENOMIC DNA]</scope>
    <source>
        <strain evidence="6">SpSt-413</strain>
    </source>
</reference>
<dbReference type="InterPro" id="IPR000709">
    <property type="entry name" value="Leu_Ile_Val-bd"/>
</dbReference>
<name>A0A7C4EMH7_9BACT</name>
<comment type="caution">
    <text evidence="6">The sequence shown here is derived from an EMBL/GenBank/DDBJ whole genome shotgun (WGS) entry which is preliminary data.</text>
</comment>
<dbReference type="AlphaFoldDB" id="A0A7C4EMH7"/>
<evidence type="ECO:0000256" key="1">
    <source>
        <dbReference type="ARBA" id="ARBA00010062"/>
    </source>
</evidence>